<keyword evidence="5" id="KW-1185">Reference proteome</keyword>
<dbReference type="Proteomes" id="UP000317171">
    <property type="component" value="Chromosome"/>
</dbReference>
<dbReference type="PANTHER" id="PTHR44943:SF8">
    <property type="entry name" value="TPR REPEAT-CONTAINING PROTEIN MJ0263"/>
    <property type="match status" value="1"/>
</dbReference>
<dbReference type="AlphaFoldDB" id="A0A517RED7"/>
<dbReference type="InterPro" id="IPR011990">
    <property type="entry name" value="TPR-like_helical_dom_sf"/>
</dbReference>
<evidence type="ECO:0000313" key="4">
    <source>
        <dbReference type="EMBL" id="QDT42210.1"/>
    </source>
</evidence>
<dbReference type="InterPro" id="IPR051685">
    <property type="entry name" value="Ycf3/AcsC/BcsC/TPR_MFPF"/>
</dbReference>
<organism evidence="4 5">
    <name type="scientific">Gimesia alba</name>
    <dbReference type="NCBI Taxonomy" id="2527973"/>
    <lineage>
        <taxon>Bacteria</taxon>
        <taxon>Pseudomonadati</taxon>
        <taxon>Planctomycetota</taxon>
        <taxon>Planctomycetia</taxon>
        <taxon>Planctomycetales</taxon>
        <taxon>Planctomycetaceae</taxon>
        <taxon>Gimesia</taxon>
    </lineage>
</organism>
<dbReference type="Pfam" id="PF13181">
    <property type="entry name" value="TPR_8"/>
    <property type="match status" value="1"/>
</dbReference>
<evidence type="ECO:0000256" key="2">
    <source>
        <dbReference type="ARBA" id="ARBA00022803"/>
    </source>
</evidence>
<dbReference type="PROSITE" id="PS50005">
    <property type="entry name" value="TPR"/>
    <property type="match status" value="1"/>
</dbReference>
<dbReference type="Gene3D" id="1.25.40.10">
    <property type="entry name" value="Tetratricopeptide repeat domain"/>
    <property type="match status" value="1"/>
</dbReference>
<evidence type="ECO:0000256" key="3">
    <source>
        <dbReference type="PROSITE-ProRule" id="PRU00339"/>
    </source>
</evidence>
<keyword evidence="2 3" id="KW-0802">TPR repeat</keyword>
<dbReference type="PANTHER" id="PTHR44943">
    <property type="entry name" value="CELLULOSE SYNTHASE OPERON PROTEIN C"/>
    <property type="match status" value="1"/>
</dbReference>
<sequence length="268" mass="30457">MIIYGSRMYFKENVVESQGTCDHCGHYTSQTSYEARKFGHIYFIPLFPAGPRSQILNECSNCGIGTHIPLEKMEPIRDDIRSNFKNWIEQVQSGKKEIHVEGDPEPINVGLLFSGALENLYLLQEIDDANSILAVLKSQEMHHEAEIVSARWHEIQGNLDRAVQSYQAAHELSPEDIFILYQIGKTERLMGKTGKAMQAFEKCLSIDPDNLDVIIEIAGIHENANDYPKIVETYDKIYDLRPDLVSEKGMKKVYKKACKKSGVEGKYL</sequence>
<dbReference type="KEGG" id="gaz:Pan241w_22910"/>
<proteinExistence type="predicted"/>
<dbReference type="InterPro" id="IPR019734">
    <property type="entry name" value="TPR_rpt"/>
</dbReference>
<dbReference type="RefSeq" id="WP_145215054.1">
    <property type="nucleotide sequence ID" value="NZ_CP036269.1"/>
</dbReference>
<evidence type="ECO:0000256" key="1">
    <source>
        <dbReference type="ARBA" id="ARBA00022737"/>
    </source>
</evidence>
<name>A0A517RED7_9PLAN</name>
<dbReference type="SUPFAM" id="SSF48452">
    <property type="entry name" value="TPR-like"/>
    <property type="match status" value="1"/>
</dbReference>
<dbReference type="EMBL" id="CP036269">
    <property type="protein sequence ID" value="QDT42210.1"/>
    <property type="molecule type" value="Genomic_DNA"/>
</dbReference>
<accession>A0A517RED7</accession>
<dbReference type="SMART" id="SM00028">
    <property type="entry name" value="TPR"/>
    <property type="match status" value="2"/>
</dbReference>
<protein>
    <submittedName>
        <fullName evidence="4">Tetratricopeptide repeat protein</fullName>
    </submittedName>
</protein>
<reference evidence="4 5" key="1">
    <citation type="submission" date="2019-02" db="EMBL/GenBank/DDBJ databases">
        <title>Deep-cultivation of Planctomycetes and their phenomic and genomic characterization uncovers novel biology.</title>
        <authorList>
            <person name="Wiegand S."/>
            <person name="Jogler M."/>
            <person name="Boedeker C."/>
            <person name="Pinto D."/>
            <person name="Vollmers J."/>
            <person name="Rivas-Marin E."/>
            <person name="Kohn T."/>
            <person name="Peeters S.H."/>
            <person name="Heuer A."/>
            <person name="Rast P."/>
            <person name="Oberbeckmann S."/>
            <person name="Bunk B."/>
            <person name="Jeske O."/>
            <person name="Meyerdierks A."/>
            <person name="Storesund J.E."/>
            <person name="Kallscheuer N."/>
            <person name="Luecker S."/>
            <person name="Lage O.M."/>
            <person name="Pohl T."/>
            <person name="Merkel B.J."/>
            <person name="Hornburger P."/>
            <person name="Mueller R.-W."/>
            <person name="Bruemmer F."/>
            <person name="Labrenz M."/>
            <person name="Spormann A.M."/>
            <person name="Op den Camp H."/>
            <person name="Overmann J."/>
            <person name="Amann R."/>
            <person name="Jetten M.S.M."/>
            <person name="Mascher T."/>
            <person name="Medema M.H."/>
            <person name="Devos D.P."/>
            <person name="Kaster A.-K."/>
            <person name="Ovreas L."/>
            <person name="Rohde M."/>
            <person name="Galperin M.Y."/>
            <person name="Jogler C."/>
        </authorList>
    </citation>
    <scope>NUCLEOTIDE SEQUENCE [LARGE SCALE GENOMIC DNA]</scope>
    <source>
        <strain evidence="4 5">Pan241w</strain>
    </source>
</reference>
<feature type="repeat" description="TPR" evidence="3">
    <location>
        <begin position="177"/>
        <end position="210"/>
    </location>
</feature>
<evidence type="ECO:0000313" key="5">
    <source>
        <dbReference type="Proteomes" id="UP000317171"/>
    </source>
</evidence>
<gene>
    <name evidence="4" type="ORF">Pan241w_22910</name>
</gene>
<keyword evidence="1" id="KW-0677">Repeat</keyword>
<dbReference type="OrthoDB" id="9769030at2"/>